<reference evidence="2" key="2">
    <citation type="submission" date="2025-08" db="UniProtKB">
        <authorList>
            <consortium name="Ensembl"/>
        </authorList>
    </citation>
    <scope>IDENTIFICATION</scope>
    <source>
        <strain evidence="2">Thoroughbred</strain>
    </source>
</reference>
<keyword evidence="3" id="KW-1185">Reference proteome</keyword>
<dbReference type="AlphaFoldDB" id="A0A9L0SGQ4"/>
<evidence type="ECO:0000259" key="1">
    <source>
        <dbReference type="Pfam" id="PF00021"/>
    </source>
</evidence>
<evidence type="ECO:0000313" key="2">
    <source>
        <dbReference type="Ensembl" id="ENSECAP00000075258.1"/>
    </source>
</evidence>
<protein>
    <recommendedName>
        <fullName evidence="1">UPAR/Ly6 domain-containing protein</fullName>
    </recommendedName>
</protein>
<dbReference type="GeneTree" id="ENSGT00940000163158"/>
<reference evidence="2" key="3">
    <citation type="submission" date="2025-09" db="UniProtKB">
        <authorList>
            <consortium name="Ensembl"/>
        </authorList>
    </citation>
    <scope>IDENTIFICATION</scope>
    <source>
        <strain evidence="2">Thoroughbred</strain>
    </source>
</reference>
<dbReference type="Pfam" id="PF00021">
    <property type="entry name" value="UPAR_LY6"/>
    <property type="match status" value="1"/>
</dbReference>
<dbReference type="InterPro" id="IPR016054">
    <property type="entry name" value="LY6_UPA_recep-like"/>
</dbReference>
<organism evidence="2 3">
    <name type="scientific">Equus caballus</name>
    <name type="common">Horse</name>
    <dbReference type="NCBI Taxonomy" id="9796"/>
    <lineage>
        <taxon>Eukaryota</taxon>
        <taxon>Metazoa</taxon>
        <taxon>Chordata</taxon>
        <taxon>Craniata</taxon>
        <taxon>Vertebrata</taxon>
        <taxon>Euteleostomi</taxon>
        <taxon>Mammalia</taxon>
        <taxon>Eutheria</taxon>
        <taxon>Laurasiatheria</taxon>
        <taxon>Perissodactyla</taxon>
        <taxon>Equidae</taxon>
        <taxon>Equus</taxon>
    </lineage>
</organism>
<accession>A0A9L0SGQ4</accession>
<dbReference type="Ensembl" id="ENSECAT00000088357.1">
    <property type="protein sequence ID" value="ENSECAP00000075258.1"/>
    <property type="gene ID" value="ENSECAG00000054565.1"/>
</dbReference>
<proteinExistence type="predicted"/>
<dbReference type="Proteomes" id="UP000002281">
    <property type="component" value="Chromosome 7"/>
</dbReference>
<sequence>MGKHLLLPLVILSLLLGFLQALYCFHCNRVNASGYCECGGTICKTKKYQQCYLGKVYEGSTFSFGYQGCRNLCFPFMRRSHKSTLQVTCCNKTSFCNKF</sequence>
<reference evidence="2 3" key="1">
    <citation type="journal article" date="2009" name="Science">
        <title>Genome sequence, comparative analysis, and population genetics of the domestic horse.</title>
        <authorList>
            <consortium name="Broad Institute Genome Sequencing Platform"/>
            <consortium name="Broad Institute Whole Genome Assembly Team"/>
            <person name="Wade C.M."/>
            <person name="Giulotto E."/>
            <person name="Sigurdsson S."/>
            <person name="Zoli M."/>
            <person name="Gnerre S."/>
            <person name="Imsland F."/>
            <person name="Lear T.L."/>
            <person name="Adelson D.L."/>
            <person name="Bailey E."/>
            <person name="Bellone R.R."/>
            <person name="Bloecker H."/>
            <person name="Distl O."/>
            <person name="Edgar R.C."/>
            <person name="Garber M."/>
            <person name="Leeb T."/>
            <person name="Mauceli E."/>
            <person name="MacLeod J.N."/>
            <person name="Penedo M.C.T."/>
            <person name="Raison J.M."/>
            <person name="Sharpe T."/>
            <person name="Vogel J."/>
            <person name="Andersson L."/>
            <person name="Antczak D.F."/>
            <person name="Biagi T."/>
            <person name="Binns M.M."/>
            <person name="Chowdhary B.P."/>
            <person name="Coleman S.J."/>
            <person name="Della Valle G."/>
            <person name="Fryc S."/>
            <person name="Guerin G."/>
            <person name="Hasegawa T."/>
            <person name="Hill E.W."/>
            <person name="Jurka J."/>
            <person name="Kiialainen A."/>
            <person name="Lindgren G."/>
            <person name="Liu J."/>
            <person name="Magnani E."/>
            <person name="Mickelson J.R."/>
            <person name="Murray J."/>
            <person name="Nergadze S.G."/>
            <person name="Onofrio R."/>
            <person name="Pedroni S."/>
            <person name="Piras M.F."/>
            <person name="Raudsepp T."/>
            <person name="Rocchi M."/>
            <person name="Roeed K.H."/>
            <person name="Ryder O.A."/>
            <person name="Searle S."/>
            <person name="Skow L."/>
            <person name="Swinburne J.E."/>
            <person name="Syvaenen A.C."/>
            <person name="Tozaki T."/>
            <person name="Valberg S.J."/>
            <person name="Vaudin M."/>
            <person name="White J.R."/>
            <person name="Zody M.C."/>
            <person name="Lander E.S."/>
            <person name="Lindblad-Toh K."/>
        </authorList>
    </citation>
    <scope>NUCLEOTIDE SEQUENCE [LARGE SCALE GENOMIC DNA]</scope>
    <source>
        <strain evidence="2 3">Thoroughbred</strain>
    </source>
</reference>
<evidence type="ECO:0000313" key="3">
    <source>
        <dbReference type="Proteomes" id="UP000002281"/>
    </source>
</evidence>
<name>A0A9L0SGQ4_HORSE</name>
<feature type="domain" description="UPAR/Ly6" evidence="1">
    <location>
        <begin position="20"/>
        <end position="98"/>
    </location>
</feature>